<proteinExistence type="predicted"/>
<sequence length="378" mass="43025">MALKCGPVLPAEIMDVVIDQLSYDLEMLGVCGVVCSEWLIRSRYHIFHTVHLWPKRARRFFELADAQECTFTKYVNCIEVDDGRATKCARHGHHNDVLFHEIVSFASFSRFSHIEALRIRNVDWTLLPPSTQDSLRSHLAKLTQLKSLDFEDVMFHDFREIARITSLFPSLRYLVTNVQFSKYTEHAIASATSLTLPSNLETLEIGTDDAIPVLLSTGLKELRLCRLVLDGIKFWHLRFIGSALRDLGGDLAQLDLIHQTKLQSLHISGIKLFDRPASCSLEFGVPPLISKLPPTTTFKKLTIHLIPESDSALQLFDWSALRQSVAIHPRCTLYIDVAVPPVSIKGAKEVREYVHRELISLWKDERLYVQTHNIAKSC</sequence>
<dbReference type="Gene3D" id="3.80.10.10">
    <property type="entry name" value="Ribonuclease Inhibitor"/>
    <property type="match status" value="1"/>
</dbReference>
<comment type="caution">
    <text evidence="1">The sequence shown here is derived from an EMBL/GenBank/DDBJ whole genome shotgun (WGS) entry which is preliminary data.</text>
</comment>
<evidence type="ECO:0000313" key="1">
    <source>
        <dbReference type="EMBL" id="KAF5359097.1"/>
    </source>
</evidence>
<reference evidence="1 2" key="1">
    <citation type="journal article" date="2020" name="ISME J.">
        <title>Uncovering the hidden diversity of litter-decomposition mechanisms in mushroom-forming fungi.</title>
        <authorList>
            <person name="Floudas D."/>
            <person name="Bentzer J."/>
            <person name="Ahren D."/>
            <person name="Johansson T."/>
            <person name="Persson P."/>
            <person name="Tunlid A."/>
        </authorList>
    </citation>
    <scope>NUCLEOTIDE SEQUENCE [LARGE SCALE GENOMIC DNA]</scope>
    <source>
        <strain evidence="1 2">CBS 146.42</strain>
    </source>
</reference>
<keyword evidence="2" id="KW-1185">Reference proteome</keyword>
<name>A0A8H5G644_9AGAR</name>
<gene>
    <name evidence="1" type="ORF">D9756_003533</name>
</gene>
<dbReference type="AlphaFoldDB" id="A0A8H5G644"/>
<evidence type="ECO:0000313" key="2">
    <source>
        <dbReference type="Proteomes" id="UP000559027"/>
    </source>
</evidence>
<dbReference type="EMBL" id="JAACJO010000004">
    <property type="protein sequence ID" value="KAF5359097.1"/>
    <property type="molecule type" value="Genomic_DNA"/>
</dbReference>
<protein>
    <submittedName>
        <fullName evidence="1">Uncharacterized protein</fullName>
    </submittedName>
</protein>
<accession>A0A8H5G644</accession>
<dbReference type="OrthoDB" id="2734547at2759"/>
<dbReference type="SUPFAM" id="SSF52047">
    <property type="entry name" value="RNI-like"/>
    <property type="match status" value="1"/>
</dbReference>
<organism evidence="1 2">
    <name type="scientific">Leucocoprinus leucothites</name>
    <dbReference type="NCBI Taxonomy" id="201217"/>
    <lineage>
        <taxon>Eukaryota</taxon>
        <taxon>Fungi</taxon>
        <taxon>Dikarya</taxon>
        <taxon>Basidiomycota</taxon>
        <taxon>Agaricomycotina</taxon>
        <taxon>Agaricomycetes</taxon>
        <taxon>Agaricomycetidae</taxon>
        <taxon>Agaricales</taxon>
        <taxon>Agaricineae</taxon>
        <taxon>Agaricaceae</taxon>
        <taxon>Leucocoprinus</taxon>
    </lineage>
</organism>
<dbReference type="InterPro" id="IPR032675">
    <property type="entry name" value="LRR_dom_sf"/>
</dbReference>
<dbReference type="Proteomes" id="UP000559027">
    <property type="component" value="Unassembled WGS sequence"/>
</dbReference>